<dbReference type="AlphaFoldDB" id="A0A1P9X3Q0"/>
<dbReference type="InterPro" id="IPR032708">
    <property type="entry name" value="McjB_C"/>
</dbReference>
<dbReference type="STRING" id="1178516.AWR27_02090"/>
<dbReference type="EMBL" id="CP014263">
    <property type="protein sequence ID" value="AQG82264.1"/>
    <property type="molecule type" value="Genomic_DNA"/>
</dbReference>
<dbReference type="KEGG" id="smon:AWR27_02090"/>
<evidence type="ECO:0000313" key="3">
    <source>
        <dbReference type="Proteomes" id="UP000187941"/>
    </source>
</evidence>
<accession>A0A1P9X3Q0</accession>
<dbReference type="Pfam" id="PF13471">
    <property type="entry name" value="Transglut_core3"/>
    <property type="match status" value="1"/>
</dbReference>
<gene>
    <name evidence="2" type="ORF">AWR27_02090</name>
</gene>
<reference evidence="2 3" key="1">
    <citation type="submission" date="2016-01" db="EMBL/GenBank/DDBJ databases">
        <authorList>
            <person name="Oliw E.H."/>
        </authorList>
    </citation>
    <scope>NUCLEOTIDE SEQUENCE [LARGE SCALE GENOMIC DNA]</scope>
    <source>
        <strain evidence="2 3">DY10</strain>
    </source>
</reference>
<proteinExistence type="predicted"/>
<dbReference type="NCBIfam" id="NF033537">
    <property type="entry name" value="lasso_biosyn_B2"/>
    <property type="match status" value="1"/>
</dbReference>
<organism evidence="2 3">
    <name type="scientific">Spirosoma montaniterrae</name>
    <dbReference type="NCBI Taxonomy" id="1178516"/>
    <lineage>
        <taxon>Bacteria</taxon>
        <taxon>Pseudomonadati</taxon>
        <taxon>Bacteroidota</taxon>
        <taxon>Cytophagia</taxon>
        <taxon>Cytophagales</taxon>
        <taxon>Cytophagaceae</taxon>
        <taxon>Spirosoma</taxon>
    </lineage>
</organism>
<dbReference type="InterPro" id="IPR053521">
    <property type="entry name" value="McjB-like"/>
</dbReference>
<keyword evidence="3" id="KW-1185">Reference proteome</keyword>
<evidence type="ECO:0000259" key="1">
    <source>
        <dbReference type="Pfam" id="PF13471"/>
    </source>
</evidence>
<dbReference type="OrthoDB" id="671090at2"/>
<evidence type="ECO:0000313" key="2">
    <source>
        <dbReference type="EMBL" id="AQG82264.1"/>
    </source>
</evidence>
<feature type="domain" description="Microcin J25-processing protein McjB C-terminal" evidence="1">
    <location>
        <begin position="39"/>
        <end position="126"/>
    </location>
</feature>
<protein>
    <recommendedName>
        <fullName evidence="1">Microcin J25-processing protein McjB C-terminal domain-containing protein</fullName>
    </recommendedName>
</protein>
<name>A0A1P9X3Q0_9BACT</name>
<dbReference type="Proteomes" id="UP000187941">
    <property type="component" value="Chromosome"/>
</dbReference>
<sequence>MGWRKAGLLVKAFSVLLAYKSALFVFPFRYFITPHSTVRTNKPSVGQLNEVVWAVQVVSRRVPFGFTCLVQALSVRWLLRSHPAIELKIGVHKSETGQFTAHAWVEHNQQIIIGEQSDQAFTPILTWT</sequence>